<dbReference type="EMBL" id="AP035884">
    <property type="protein sequence ID" value="BFP53084.1"/>
    <property type="molecule type" value="Genomic_DNA"/>
</dbReference>
<name>A0AB33KH34_9ACTN</name>
<proteinExistence type="predicted"/>
<reference evidence="1" key="1">
    <citation type="submission" date="2024-07" db="EMBL/GenBank/DDBJ databases">
        <title>Complete genome sequences of cellulolytic bacteria, Kitasatospora sp. CMC57 and Streptomyces sp. CMC78, isolated from Japanese agricultural soil.</title>
        <authorList>
            <person name="Hashimoto T."/>
            <person name="Ito M."/>
            <person name="Iwamoto M."/>
            <person name="Fukahori D."/>
            <person name="Shoda T."/>
            <person name="Sakoda M."/>
            <person name="Morohoshi T."/>
            <person name="Mitsuboshi M."/>
            <person name="Nishizawa T."/>
        </authorList>
    </citation>
    <scope>NUCLEOTIDE SEQUENCE</scope>
    <source>
        <strain evidence="1">CMC78</strain>
    </source>
</reference>
<gene>
    <name evidence="1" type="ORF">SCMC78_28910</name>
</gene>
<organism evidence="1">
    <name type="scientific">Streptomyces sp. CMC78</name>
    <dbReference type="NCBI Taxonomy" id="3231512"/>
    <lineage>
        <taxon>Bacteria</taxon>
        <taxon>Bacillati</taxon>
        <taxon>Actinomycetota</taxon>
        <taxon>Actinomycetes</taxon>
        <taxon>Kitasatosporales</taxon>
        <taxon>Streptomycetaceae</taxon>
        <taxon>Streptomyces</taxon>
    </lineage>
</organism>
<dbReference type="KEGG" id="stcm:SCMC78_28910"/>
<accession>A0AB33KH34</accession>
<sequence length="109" mass="11872">MSHVWQEHLQAPFPAGQRGAERAGIDLVLLDADIAGCVSTWLSHGGSLDHRRSSVLRRRITDLERILPVLAATDNAPYWQRLYRLGCLVSESVDASVRIRGTDGAAGPA</sequence>
<evidence type="ECO:0000313" key="1">
    <source>
        <dbReference type="EMBL" id="BFP53084.1"/>
    </source>
</evidence>
<dbReference type="AlphaFoldDB" id="A0AB33KH34"/>
<protein>
    <submittedName>
        <fullName evidence="1">Uncharacterized protein</fullName>
    </submittedName>
</protein>